<evidence type="ECO:0000256" key="1">
    <source>
        <dbReference type="ARBA" id="ARBA00022487"/>
    </source>
</evidence>
<accession>B3PKS5</accession>
<evidence type="ECO:0000313" key="6">
    <source>
        <dbReference type="Proteomes" id="UP000001036"/>
    </source>
</evidence>
<keyword evidence="1" id="KW-0719">Serine esterase</keyword>
<gene>
    <name evidence="5" type="ordered locus">CJA_0832</name>
</gene>
<dbReference type="GO" id="GO:0052689">
    <property type="term" value="F:carboxylic ester hydrolase activity"/>
    <property type="evidence" value="ECO:0007669"/>
    <property type="project" value="UniProtKB-KW"/>
</dbReference>
<dbReference type="OrthoDB" id="217645at2"/>
<sequence>MKNQPLRFVCYTQVLVRVPLVFLCGVLALTGCKSSGSGGSQASAGSSLSSAASSSALSLTSSSAGDLSSSSAASVSSAQQASSSSQVSVPLSGVENSGRDCFVPALPAYANLASSIAALPDPFRGLDGESISSKHDWTCRRAEVSKQAQYYELGEKPEPDTDAVTAAVVDNTITVTVEDNGSAIAFSATIQLPTTGVAPYPAMIGMGGSSLNNTELLNRGIAVINFNNNDIAEQTNGSSRGRGKFYTLYGSNHGAGAMTAWAWGVSRLIDALEKTPDSQIDTRYLGVTGCSRNGKGALIAGALDERIALTIPQESGSGGSAAWRVSDAQKAAGQNVQTLSQIVTENVWFRSSFAQFSSTATRLPFDHHQVMGLVAPRALLVLENTSMEWLGNVSTYTAAVVAREIWIALGVTDHMAVSQLGGYWHCTLPESQQPLVDAFVDKFLKGITTADTDVVRTDGEYTVDRARWIDWETPGLH</sequence>
<dbReference type="AlphaFoldDB" id="B3PKS5"/>
<dbReference type="STRING" id="498211.CJA_0832"/>
<keyword evidence="3" id="KW-0378">Hydrolase</keyword>
<proteinExistence type="predicted"/>
<dbReference type="HOGENOM" id="CLU_028869_1_0_6"/>
<dbReference type="Gene3D" id="3.40.50.1820">
    <property type="entry name" value="alpha/beta hydrolase"/>
    <property type="match status" value="1"/>
</dbReference>
<evidence type="ECO:0000313" key="5">
    <source>
        <dbReference type="EMBL" id="ACE84474.1"/>
    </source>
</evidence>
<feature type="domain" description="4-O-methyl-glucuronoyl methylesterase-like" evidence="4">
    <location>
        <begin position="175"/>
        <end position="410"/>
    </location>
</feature>
<evidence type="ECO:0000256" key="2">
    <source>
        <dbReference type="ARBA" id="ARBA00022729"/>
    </source>
</evidence>
<dbReference type="InterPro" id="IPR054579">
    <property type="entry name" value="GCE-like_dom"/>
</dbReference>
<dbReference type="SUPFAM" id="SSF53474">
    <property type="entry name" value="alpha/beta-Hydrolases"/>
    <property type="match status" value="1"/>
</dbReference>
<dbReference type="eggNOG" id="COG1506">
    <property type="taxonomic scope" value="Bacteria"/>
</dbReference>
<evidence type="ECO:0000259" key="4">
    <source>
        <dbReference type="Pfam" id="PF22244"/>
    </source>
</evidence>
<protein>
    <submittedName>
        <fullName evidence="5">Cip2</fullName>
    </submittedName>
</protein>
<keyword evidence="6" id="KW-1185">Reference proteome</keyword>
<organism evidence="5 6">
    <name type="scientific">Cellvibrio japonicus (strain Ueda107)</name>
    <name type="common">Pseudomonas fluorescens subsp. cellulosa</name>
    <dbReference type="NCBI Taxonomy" id="498211"/>
    <lineage>
        <taxon>Bacteria</taxon>
        <taxon>Pseudomonadati</taxon>
        <taxon>Pseudomonadota</taxon>
        <taxon>Gammaproteobacteria</taxon>
        <taxon>Cellvibrionales</taxon>
        <taxon>Cellvibrionaceae</taxon>
        <taxon>Cellvibrio</taxon>
    </lineage>
</organism>
<dbReference type="Pfam" id="PF22244">
    <property type="entry name" value="GCE_fung"/>
    <property type="match status" value="1"/>
</dbReference>
<dbReference type="ESTHER" id="celju-b3pks5">
    <property type="family name" value="Glucuronoyl_esterase"/>
</dbReference>
<dbReference type="RefSeq" id="WP_012486493.1">
    <property type="nucleotide sequence ID" value="NC_010995.1"/>
</dbReference>
<dbReference type="InterPro" id="IPR029058">
    <property type="entry name" value="AB_hydrolase_fold"/>
</dbReference>
<dbReference type="KEGG" id="cja:CJA_0832"/>
<keyword evidence="2" id="KW-0732">Signal</keyword>
<evidence type="ECO:0000256" key="3">
    <source>
        <dbReference type="ARBA" id="ARBA00022801"/>
    </source>
</evidence>
<reference evidence="5 6" key="1">
    <citation type="journal article" date="2008" name="J. Bacteriol.">
        <title>Insights into plant cell wall degradation from the genome sequence of the soil bacterium Cellvibrio japonicus.</title>
        <authorList>
            <person name="Deboy R.T."/>
            <person name="Mongodin E.F."/>
            <person name="Fouts D.E."/>
            <person name="Tailford L.E."/>
            <person name="Khouri H."/>
            <person name="Emerson J.B."/>
            <person name="Mohamoud Y."/>
            <person name="Watkins K."/>
            <person name="Henrissat B."/>
            <person name="Gilbert H.J."/>
            <person name="Nelson K.E."/>
        </authorList>
    </citation>
    <scope>NUCLEOTIDE SEQUENCE [LARGE SCALE GENOMIC DNA]</scope>
    <source>
        <strain evidence="5 6">Ueda107</strain>
    </source>
</reference>
<dbReference type="PROSITE" id="PS51257">
    <property type="entry name" value="PROKAR_LIPOPROTEIN"/>
    <property type="match status" value="1"/>
</dbReference>
<dbReference type="Proteomes" id="UP000001036">
    <property type="component" value="Chromosome"/>
</dbReference>
<name>B3PKS5_CELJU</name>
<dbReference type="EMBL" id="CP000934">
    <property type="protein sequence ID" value="ACE84474.1"/>
    <property type="molecule type" value="Genomic_DNA"/>
</dbReference>